<proteinExistence type="inferred from homology"/>
<dbReference type="PROSITE" id="PS00062">
    <property type="entry name" value="ALDOKETO_REDUCTASE_2"/>
    <property type="match status" value="1"/>
</dbReference>
<evidence type="ECO:0000313" key="9">
    <source>
        <dbReference type="Proteomes" id="UP000522720"/>
    </source>
</evidence>
<feature type="domain" description="NADP-dependent oxidoreductase" evidence="7">
    <location>
        <begin position="24"/>
        <end position="256"/>
    </location>
</feature>
<feature type="binding site" evidence="5">
    <location>
        <position position="105"/>
    </location>
    <ligand>
        <name>substrate</name>
    </ligand>
</feature>
<dbReference type="InterPro" id="IPR023210">
    <property type="entry name" value="NADP_OxRdtase_dom"/>
</dbReference>
<dbReference type="InterPro" id="IPR036812">
    <property type="entry name" value="NAD(P)_OxRdtase_dom_sf"/>
</dbReference>
<dbReference type="InterPro" id="IPR020471">
    <property type="entry name" value="AKR"/>
</dbReference>
<dbReference type="PROSITE" id="PS00798">
    <property type="entry name" value="ALDOKETO_REDUCTASE_1"/>
    <property type="match status" value="1"/>
</dbReference>
<dbReference type="InterPro" id="IPR018170">
    <property type="entry name" value="Aldo/ket_reductase_CS"/>
</dbReference>
<dbReference type="FunFam" id="3.20.20.100:FF:000002">
    <property type="entry name" value="2,5-diketo-D-gluconic acid reductase A"/>
    <property type="match status" value="1"/>
</dbReference>
<gene>
    <name evidence="8" type="ORF">HF992_03320</name>
</gene>
<evidence type="ECO:0000256" key="3">
    <source>
        <dbReference type="ARBA" id="ARBA00023002"/>
    </source>
</evidence>
<dbReference type="RefSeq" id="WP_168548641.1">
    <property type="nucleotide sequence ID" value="NZ_JAAXPR010000004.1"/>
</dbReference>
<comment type="similarity">
    <text evidence="1">Belongs to the aldo/keto reductase family.</text>
</comment>
<feature type="site" description="Lowers pKa of active site Tyr" evidence="6">
    <location>
        <position position="75"/>
    </location>
</feature>
<feature type="active site" description="Proton donor" evidence="4">
    <location>
        <position position="50"/>
    </location>
</feature>
<keyword evidence="3" id="KW-0560">Oxidoreductase</keyword>
<dbReference type="EMBL" id="JAAXPR010000004">
    <property type="protein sequence ID" value="NKZ19884.1"/>
    <property type="molecule type" value="Genomic_DNA"/>
</dbReference>
<evidence type="ECO:0000259" key="7">
    <source>
        <dbReference type="Pfam" id="PF00248"/>
    </source>
</evidence>
<dbReference type="PANTHER" id="PTHR43827">
    <property type="entry name" value="2,5-DIKETO-D-GLUCONIC ACID REDUCTASE"/>
    <property type="match status" value="1"/>
</dbReference>
<dbReference type="AlphaFoldDB" id="A0A7X6N0M1"/>
<dbReference type="PIRSF" id="PIRSF000097">
    <property type="entry name" value="AKR"/>
    <property type="match status" value="1"/>
</dbReference>
<sequence>MEQTYLTLNSGYKMPQFGIGVYLVKPEETKQNLLDAFTLGYRHVDTAHAYQNEREVGQAVKASELERSELFITSKLWPSDYADPKAIDKMLVRLDMDYIDLVLLHQEIGDYKAGWKHLEAAVQAGKVRSIGLSNFESERLEEILELATVQPAALQVECHPYFQQIQLKERIAGIGAIIESWYPLGHGDASLINEPVFTELAQKYDKTNAQIILRWHIQSGHAVFPKTTNPDHLKENIAIFDFALTDEEMARINALNKDFRYFNMTLEEREKNLMAYVPAD</sequence>
<evidence type="ECO:0000256" key="4">
    <source>
        <dbReference type="PIRSR" id="PIRSR000097-1"/>
    </source>
</evidence>
<keyword evidence="9" id="KW-1185">Reference proteome</keyword>
<organism evidence="8 9">
    <name type="scientific">Streptococcus ovuberis</name>
    <dbReference type="NCBI Taxonomy" id="1936207"/>
    <lineage>
        <taxon>Bacteria</taxon>
        <taxon>Bacillati</taxon>
        <taxon>Bacillota</taxon>
        <taxon>Bacilli</taxon>
        <taxon>Lactobacillales</taxon>
        <taxon>Streptococcaceae</taxon>
        <taxon>Streptococcus</taxon>
    </lineage>
</organism>
<evidence type="ECO:0000256" key="2">
    <source>
        <dbReference type="ARBA" id="ARBA00022857"/>
    </source>
</evidence>
<comment type="caution">
    <text evidence="8">The sequence shown here is derived from an EMBL/GenBank/DDBJ whole genome shotgun (WGS) entry which is preliminary data.</text>
</comment>
<dbReference type="PRINTS" id="PR00069">
    <property type="entry name" value="ALDKETRDTASE"/>
</dbReference>
<name>A0A7X6N0M1_9STRE</name>
<evidence type="ECO:0000313" key="8">
    <source>
        <dbReference type="EMBL" id="NKZ19884.1"/>
    </source>
</evidence>
<accession>A0A7X6N0M1</accession>
<dbReference type="GO" id="GO:0016616">
    <property type="term" value="F:oxidoreductase activity, acting on the CH-OH group of donors, NAD or NADP as acceptor"/>
    <property type="evidence" value="ECO:0007669"/>
    <property type="project" value="UniProtKB-ARBA"/>
</dbReference>
<reference evidence="8 9" key="1">
    <citation type="submission" date="2020-04" db="EMBL/GenBank/DDBJ databases">
        <title>MicrobeNet Type strains.</title>
        <authorList>
            <person name="Nicholson A.C."/>
        </authorList>
    </citation>
    <scope>NUCLEOTIDE SEQUENCE [LARGE SCALE GENOMIC DNA]</scope>
    <source>
        <strain evidence="8 9">CCUG 69612</strain>
    </source>
</reference>
<keyword evidence="2" id="KW-0521">NADP</keyword>
<dbReference type="SUPFAM" id="SSF51430">
    <property type="entry name" value="NAD(P)-linked oxidoreductase"/>
    <property type="match status" value="1"/>
</dbReference>
<evidence type="ECO:0000256" key="6">
    <source>
        <dbReference type="PIRSR" id="PIRSR000097-3"/>
    </source>
</evidence>
<evidence type="ECO:0000256" key="5">
    <source>
        <dbReference type="PIRSR" id="PIRSR000097-2"/>
    </source>
</evidence>
<dbReference type="Proteomes" id="UP000522720">
    <property type="component" value="Unassembled WGS sequence"/>
</dbReference>
<dbReference type="Pfam" id="PF00248">
    <property type="entry name" value="Aldo_ket_red"/>
    <property type="match status" value="1"/>
</dbReference>
<dbReference type="Gene3D" id="3.20.20.100">
    <property type="entry name" value="NADP-dependent oxidoreductase domain"/>
    <property type="match status" value="1"/>
</dbReference>
<dbReference type="PANTHER" id="PTHR43827:SF3">
    <property type="entry name" value="NADP-DEPENDENT OXIDOREDUCTASE DOMAIN-CONTAINING PROTEIN"/>
    <property type="match status" value="1"/>
</dbReference>
<protein>
    <submittedName>
        <fullName evidence="8">Aldo/keto reductase</fullName>
    </submittedName>
</protein>
<evidence type="ECO:0000256" key="1">
    <source>
        <dbReference type="ARBA" id="ARBA00007905"/>
    </source>
</evidence>